<sequence>MLVNSLNLWKAVLLLSGTWSTESEQSKRRKVVEKLNGSPYNEHHEIFLLLTGCLVGVFGQCFKDVDRIPTKQKLTFGMDHFFAASNQFSLRLLQALNTTRDTFFSPFSVWSSLVLVYLGSKGTTEKELEGVLSIHGMDKNIVAHSYQSLKSWFSTRIKTSSFAMRNNLFLQKDIKIHSCLLPFIKDDLAYTDFQENPELARIAINFLIQRQTKDKIKEILPPNSIHMFTQFIVTSTMYFKGSWLQPFLPQSTRPGLFFTSHFEYLLVDMMVSHDTFPYAVSDELQCTAIEMPYAGKSLTMVVMLPKNKAHGVQILISSLTLTRLNNMMEDMFPREIVLALPKFQMEDSFQLSPTLLKLGLRDLVTGAVNLTGFTKDKMLEINAVYHKARITVDEQGTEASAATATAYPRRSHATKILDYIVDRPFVFFIRENHSHSILFIGVVRHPRLLNSLGFHYYSEQL</sequence>
<dbReference type="Gene3D" id="3.30.497.10">
    <property type="entry name" value="Antithrombin, subunit I, domain 2"/>
    <property type="match status" value="1"/>
</dbReference>
<evidence type="ECO:0000256" key="4">
    <source>
        <dbReference type="SAM" id="SignalP"/>
    </source>
</evidence>
<feature type="domain" description="Serpin" evidence="5">
    <location>
        <begin position="90"/>
        <end position="446"/>
    </location>
</feature>
<dbReference type="GO" id="GO:0005615">
    <property type="term" value="C:extracellular space"/>
    <property type="evidence" value="ECO:0007669"/>
    <property type="project" value="InterPro"/>
</dbReference>
<dbReference type="PANTHER" id="PTHR11461:SF278">
    <property type="entry name" value="SERINE PROTEASE INHIBITOR 88EA"/>
    <property type="match status" value="1"/>
</dbReference>
<dbReference type="AlphaFoldDB" id="A0A8X6KSE0"/>
<keyword evidence="7" id="KW-1185">Reference proteome</keyword>
<keyword evidence="2" id="KW-0722">Serine protease inhibitor</keyword>
<dbReference type="SMART" id="SM00093">
    <property type="entry name" value="SERPIN"/>
    <property type="match status" value="1"/>
</dbReference>
<dbReference type="Gene3D" id="2.30.39.10">
    <property type="entry name" value="Alpha-1-antitrypsin, domain 1"/>
    <property type="match status" value="1"/>
</dbReference>
<evidence type="ECO:0000256" key="2">
    <source>
        <dbReference type="ARBA" id="ARBA00022900"/>
    </source>
</evidence>
<accession>A0A8X6KSE0</accession>
<dbReference type="GO" id="GO:0004867">
    <property type="term" value="F:serine-type endopeptidase inhibitor activity"/>
    <property type="evidence" value="ECO:0007669"/>
    <property type="project" value="UniProtKB-KW"/>
</dbReference>
<dbReference type="Proteomes" id="UP000887116">
    <property type="component" value="Unassembled WGS sequence"/>
</dbReference>
<dbReference type="InterPro" id="IPR036186">
    <property type="entry name" value="Serpin_sf"/>
</dbReference>
<keyword evidence="4" id="KW-0732">Signal</keyword>
<gene>
    <name evidence="6" type="primary">SERPINB1</name>
    <name evidence="6" type="ORF">TNCT_119701</name>
</gene>
<dbReference type="EMBL" id="BMAO01002791">
    <property type="protein sequence ID" value="GFQ83329.1"/>
    <property type="molecule type" value="Genomic_DNA"/>
</dbReference>
<dbReference type="OrthoDB" id="671595at2759"/>
<name>A0A8X6KSE0_TRICU</name>
<dbReference type="InterPro" id="IPR023796">
    <property type="entry name" value="Serpin_dom"/>
</dbReference>
<feature type="signal peptide" evidence="4">
    <location>
        <begin position="1"/>
        <end position="23"/>
    </location>
</feature>
<evidence type="ECO:0000313" key="6">
    <source>
        <dbReference type="EMBL" id="GFQ83329.1"/>
    </source>
</evidence>
<keyword evidence="1" id="KW-0646">Protease inhibitor</keyword>
<dbReference type="SUPFAM" id="SSF56574">
    <property type="entry name" value="Serpins"/>
    <property type="match status" value="1"/>
</dbReference>
<evidence type="ECO:0000313" key="7">
    <source>
        <dbReference type="Proteomes" id="UP000887116"/>
    </source>
</evidence>
<dbReference type="InterPro" id="IPR000215">
    <property type="entry name" value="Serpin_fam"/>
</dbReference>
<comment type="similarity">
    <text evidence="3">Belongs to the serpin family.</text>
</comment>
<evidence type="ECO:0000256" key="1">
    <source>
        <dbReference type="ARBA" id="ARBA00022690"/>
    </source>
</evidence>
<feature type="chain" id="PRO_5036466598" evidence="4">
    <location>
        <begin position="24"/>
        <end position="461"/>
    </location>
</feature>
<dbReference type="InterPro" id="IPR042178">
    <property type="entry name" value="Serpin_sf_1"/>
</dbReference>
<dbReference type="PANTHER" id="PTHR11461">
    <property type="entry name" value="SERINE PROTEASE INHIBITOR, SERPIN"/>
    <property type="match status" value="1"/>
</dbReference>
<evidence type="ECO:0000259" key="5">
    <source>
        <dbReference type="SMART" id="SM00093"/>
    </source>
</evidence>
<comment type="caution">
    <text evidence="6">The sequence shown here is derived from an EMBL/GenBank/DDBJ whole genome shotgun (WGS) entry which is preliminary data.</text>
</comment>
<dbReference type="InterPro" id="IPR042185">
    <property type="entry name" value="Serpin_sf_2"/>
</dbReference>
<proteinExistence type="inferred from homology"/>
<dbReference type="Pfam" id="PF00079">
    <property type="entry name" value="Serpin"/>
    <property type="match status" value="1"/>
</dbReference>
<organism evidence="6 7">
    <name type="scientific">Trichonephila clavata</name>
    <name type="common">Joro spider</name>
    <name type="synonym">Nephila clavata</name>
    <dbReference type="NCBI Taxonomy" id="2740835"/>
    <lineage>
        <taxon>Eukaryota</taxon>
        <taxon>Metazoa</taxon>
        <taxon>Ecdysozoa</taxon>
        <taxon>Arthropoda</taxon>
        <taxon>Chelicerata</taxon>
        <taxon>Arachnida</taxon>
        <taxon>Araneae</taxon>
        <taxon>Araneomorphae</taxon>
        <taxon>Entelegynae</taxon>
        <taxon>Araneoidea</taxon>
        <taxon>Nephilidae</taxon>
        <taxon>Trichonephila</taxon>
    </lineage>
</organism>
<reference evidence="6" key="1">
    <citation type="submission" date="2020-07" db="EMBL/GenBank/DDBJ databases">
        <title>Multicomponent nature underlies the extraordinary mechanical properties of spider dragline silk.</title>
        <authorList>
            <person name="Kono N."/>
            <person name="Nakamura H."/>
            <person name="Mori M."/>
            <person name="Yoshida Y."/>
            <person name="Ohtoshi R."/>
            <person name="Malay A.D."/>
            <person name="Moran D.A.P."/>
            <person name="Tomita M."/>
            <person name="Numata K."/>
            <person name="Arakawa K."/>
        </authorList>
    </citation>
    <scope>NUCLEOTIDE SEQUENCE</scope>
</reference>
<protein>
    <submittedName>
        <fullName evidence="6">Leukocyte elastase inhibitor</fullName>
    </submittedName>
</protein>
<evidence type="ECO:0000256" key="3">
    <source>
        <dbReference type="RuleBase" id="RU000411"/>
    </source>
</evidence>